<dbReference type="SUPFAM" id="SSF56801">
    <property type="entry name" value="Acetyl-CoA synthetase-like"/>
    <property type="match status" value="1"/>
</dbReference>
<evidence type="ECO:0000313" key="3">
    <source>
        <dbReference type="EMBL" id="MBG6137835.1"/>
    </source>
</evidence>
<dbReference type="AlphaFoldDB" id="A0A8J7KGX1"/>
<dbReference type="Pfam" id="PF13193">
    <property type="entry name" value="AMP-binding_C"/>
    <property type="match status" value="1"/>
</dbReference>
<dbReference type="Gene3D" id="3.40.50.12780">
    <property type="entry name" value="N-terminal domain of ligase-like"/>
    <property type="match status" value="1"/>
</dbReference>
<dbReference type="Gene3D" id="3.30.300.30">
    <property type="match status" value="1"/>
</dbReference>
<dbReference type="InterPro" id="IPR045851">
    <property type="entry name" value="AMP-bd_C_sf"/>
</dbReference>
<dbReference type="GO" id="GO:0016877">
    <property type="term" value="F:ligase activity, forming carbon-sulfur bonds"/>
    <property type="evidence" value="ECO:0007669"/>
    <property type="project" value="UniProtKB-ARBA"/>
</dbReference>
<gene>
    <name evidence="3" type="ORF">IW245_004029</name>
</gene>
<dbReference type="Proteomes" id="UP000622552">
    <property type="component" value="Unassembled WGS sequence"/>
</dbReference>
<feature type="domain" description="AMP-dependent synthetase/ligase" evidence="1">
    <location>
        <begin position="14"/>
        <end position="369"/>
    </location>
</feature>
<evidence type="ECO:0000259" key="2">
    <source>
        <dbReference type="Pfam" id="PF13193"/>
    </source>
</evidence>
<keyword evidence="4" id="KW-1185">Reference proteome</keyword>
<accession>A0A8J7KGX1</accession>
<organism evidence="3 4">
    <name type="scientific">Longispora fulva</name>
    <dbReference type="NCBI Taxonomy" id="619741"/>
    <lineage>
        <taxon>Bacteria</taxon>
        <taxon>Bacillati</taxon>
        <taxon>Actinomycetota</taxon>
        <taxon>Actinomycetes</taxon>
        <taxon>Micromonosporales</taxon>
        <taxon>Micromonosporaceae</taxon>
        <taxon>Longispora</taxon>
    </lineage>
</organism>
<dbReference type="InterPro" id="IPR000873">
    <property type="entry name" value="AMP-dep_synth/lig_dom"/>
</dbReference>
<evidence type="ECO:0000313" key="4">
    <source>
        <dbReference type="Proteomes" id="UP000622552"/>
    </source>
</evidence>
<comment type="caution">
    <text evidence="3">The sequence shown here is derived from an EMBL/GenBank/DDBJ whole genome shotgun (WGS) entry which is preliminary data.</text>
</comment>
<dbReference type="Pfam" id="PF00501">
    <property type="entry name" value="AMP-binding"/>
    <property type="match status" value="1"/>
</dbReference>
<protein>
    <submittedName>
        <fullName evidence="3">Acyl-CoA synthetase (AMP-forming)/AMP-acid ligase II</fullName>
    </submittedName>
</protein>
<evidence type="ECO:0000259" key="1">
    <source>
        <dbReference type="Pfam" id="PF00501"/>
    </source>
</evidence>
<proteinExistence type="predicted"/>
<dbReference type="InterPro" id="IPR025110">
    <property type="entry name" value="AMP-bd_C"/>
</dbReference>
<dbReference type="PANTHER" id="PTHR43767">
    <property type="entry name" value="LONG-CHAIN-FATTY-ACID--COA LIGASE"/>
    <property type="match status" value="1"/>
</dbReference>
<dbReference type="EMBL" id="JADOUF010000001">
    <property type="protein sequence ID" value="MBG6137835.1"/>
    <property type="molecule type" value="Genomic_DNA"/>
</dbReference>
<keyword evidence="3" id="KW-0436">Ligase</keyword>
<sequence length="509" mass="54262">MTQNYISRVLDLFARYGDREAIVADDRRLTYHELITGTLSIAAALHREGLRPGVAVGALASTAPEAVMLQFAVHMMGGRIAWIAPNSPAAFRERFLDLAAVDAFVYDARAYAEAGAKLAAGTGLPVLCLGPGGEGPDITAGPTVGRVEDLPFDPAEVTGVPQALFQTSGTTGQPKLVHHTQRFFDTALAFAAQYVESGQHAMKHLALGGFWVVSSQMPAHMALLTGGTYYTVSSFETVAFLELIARERITDTLLTPPFLYFLLDHPALATADCSSLLRVNVGGAPVAPSRLSQAIRRLGPVLRTAYGMSEAPIIAAYQNIPDDPAVLSSVGQPYGDLELEIRDPAGAPVPVGEVGEVWLSGGVMMVGYWGQPELTAETLVDGWLRTGDMGYLDAVGNLFLVDRVKDMILTGWGSTNIYARPVEDLLASHPGVRAAAVIGVPSERYGEVVHAYVVAAPGVPVEVEELRELVRTGLGGGWTPEGVDFVDALPLTETNKVDKKALRARYQAG</sequence>
<feature type="domain" description="AMP-binding enzyme C-terminal" evidence="2">
    <location>
        <begin position="422"/>
        <end position="496"/>
    </location>
</feature>
<dbReference type="PANTHER" id="PTHR43767:SF7">
    <property type="entry name" value="MEDIUM_LONG-CHAIN-FATTY-ACID--COA LIGASE FADD8"/>
    <property type="match status" value="1"/>
</dbReference>
<dbReference type="RefSeq" id="WP_197004656.1">
    <property type="nucleotide sequence ID" value="NZ_BONS01000017.1"/>
</dbReference>
<name>A0A8J7KGX1_9ACTN</name>
<dbReference type="InterPro" id="IPR050237">
    <property type="entry name" value="ATP-dep_AMP-bd_enzyme"/>
</dbReference>
<dbReference type="InterPro" id="IPR042099">
    <property type="entry name" value="ANL_N_sf"/>
</dbReference>
<reference evidence="3" key="1">
    <citation type="submission" date="2020-11" db="EMBL/GenBank/DDBJ databases">
        <title>Sequencing the genomes of 1000 actinobacteria strains.</title>
        <authorList>
            <person name="Klenk H.-P."/>
        </authorList>
    </citation>
    <scope>NUCLEOTIDE SEQUENCE</scope>
    <source>
        <strain evidence="3">DSM 45356</strain>
    </source>
</reference>